<evidence type="ECO:0008006" key="6">
    <source>
        <dbReference type="Google" id="ProtNLM"/>
    </source>
</evidence>
<keyword evidence="3" id="KW-0472">Membrane</keyword>
<accession>A0A936N8A9</accession>
<sequence>MSSPDASTPDMTSRNDSTTDEERLQDHKDRLELFAVLLIALTAVMTAWSAFEATKWGGVMAINFAEAGAARTESIRNSDEANQQFTVDVSLSTQFVNATANGDAELAKFYQDRFPEHLAIATDAWLKTKPFENADAPSSPFDMNEYVLAASDRADELEKQAEAKAKAAIAANEDGDNYTLTSVLFASVILLAALSGKVRALRTEHSLLGLAVVLFIASVAVIATYPIQI</sequence>
<feature type="transmembrane region" description="Helical" evidence="3">
    <location>
        <begin position="33"/>
        <end position="51"/>
    </location>
</feature>
<keyword evidence="3" id="KW-0812">Transmembrane</keyword>
<comment type="caution">
    <text evidence="4">The sequence shown here is derived from an EMBL/GenBank/DDBJ whole genome shotgun (WGS) entry which is preliminary data.</text>
</comment>
<feature type="region of interest" description="Disordered" evidence="2">
    <location>
        <begin position="1"/>
        <end position="24"/>
    </location>
</feature>
<dbReference type="Proteomes" id="UP000727993">
    <property type="component" value="Unassembled WGS sequence"/>
</dbReference>
<dbReference type="EMBL" id="JADJZA010000001">
    <property type="protein sequence ID" value="MBK9295458.1"/>
    <property type="molecule type" value="Genomic_DNA"/>
</dbReference>
<name>A0A936N8A9_9ACTN</name>
<gene>
    <name evidence="4" type="ORF">IPN02_00985</name>
</gene>
<evidence type="ECO:0000256" key="1">
    <source>
        <dbReference type="SAM" id="Coils"/>
    </source>
</evidence>
<organism evidence="4 5">
    <name type="scientific">Candidatus Neomicrothrix subdominans</name>
    <dbReference type="NCBI Taxonomy" id="2954438"/>
    <lineage>
        <taxon>Bacteria</taxon>
        <taxon>Bacillati</taxon>
        <taxon>Actinomycetota</taxon>
        <taxon>Acidimicrobiia</taxon>
        <taxon>Acidimicrobiales</taxon>
        <taxon>Microthrixaceae</taxon>
        <taxon>Candidatus Neomicrothrix</taxon>
    </lineage>
</organism>
<dbReference type="AlphaFoldDB" id="A0A936N8A9"/>
<evidence type="ECO:0000313" key="5">
    <source>
        <dbReference type="Proteomes" id="UP000727993"/>
    </source>
</evidence>
<feature type="compositionally biased region" description="Polar residues" evidence="2">
    <location>
        <begin position="1"/>
        <end position="16"/>
    </location>
</feature>
<evidence type="ECO:0000256" key="3">
    <source>
        <dbReference type="SAM" id="Phobius"/>
    </source>
</evidence>
<feature type="transmembrane region" description="Helical" evidence="3">
    <location>
        <begin position="207"/>
        <end position="227"/>
    </location>
</feature>
<keyword evidence="1" id="KW-0175">Coiled coil</keyword>
<evidence type="ECO:0000256" key="2">
    <source>
        <dbReference type="SAM" id="MobiDB-lite"/>
    </source>
</evidence>
<reference evidence="4 5" key="1">
    <citation type="submission" date="2020-10" db="EMBL/GenBank/DDBJ databases">
        <title>Connecting structure to function with the recovery of over 1000 high-quality activated sludge metagenome-assembled genomes encoding full-length rRNA genes using long-read sequencing.</title>
        <authorList>
            <person name="Singleton C.M."/>
            <person name="Petriglieri F."/>
            <person name="Kristensen J.M."/>
            <person name="Kirkegaard R.H."/>
            <person name="Michaelsen T.Y."/>
            <person name="Andersen M.H."/>
            <person name="Karst S.M."/>
            <person name="Dueholm M.S."/>
            <person name="Nielsen P.H."/>
            <person name="Albertsen M."/>
        </authorList>
    </citation>
    <scope>NUCLEOTIDE SEQUENCE [LARGE SCALE GENOMIC DNA]</scope>
    <source>
        <strain evidence="4">Lyne_18-Q3-R50-59_MAXAC.006</strain>
    </source>
</reference>
<proteinExistence type="predicted"/>
<protein>
    <recommendedName>
        <fullName evidence="6">DUF4337 domain-containing protein</fullName>
    </recommendedName>
</protein>
<keyword evidence="3" id="KW-1133">Transmembrane helix</keyword>
<evidence type="ECO:0000313" key="4">
    <source>
        <dbReference type="EMBL" id="MBK9295458.1"/>
    </source>
</evidence>
<feature type="coiled-coil region" evidence="1">
    <location>
        <begin position="147"/>
        <end position="174"/>
    </location>
</feature>